<dbReference type="Proteomes" id="UP000616769">
    <property type="component" value="Unassembled WGS sequence"/>
</dbReference>
<accession>A0A132A3Z6</accession>
<gene>
    <name evidence="1" type="ORF">QR98_0041770</name>
</gene>
<evidence type="ECO:0000313" key="2">
    <source>
        <dbReference type="Proteomes" id="UP000616769"/>
    </source>
</evidence>
<comment type="caution">
    <text evidence="1">The sequence shown here is derived from an EMBL/GenBank/DDBJ whole genome shotgun (WGS) entry which is preliminary data.</text>
</comment>
<proteinExistence type="predicted"/>
<sequence>MDSIGQISIANNRQISIIVGSDVSIRYTKVFIVAGVVMVMEMVSVVQNLFIRIDSIRLCHCHCNAHRCNNYDDERGGDGGGDNRGDYEIIKRRMHDFRYGRCNQDNDGDYGGDGDERIRIGIEQNYPSFLHY</sequence>
<dbReference type="AlphaFoldDB" id="A0A132A3Z6"/>
<organism evidence="1 2">
    <name type="scientific">Sarcoptes scabiei</name>
    <name type="common">Itch mite</name>
    <name type="synonym">Acarus scabiei</name>
    <dbReference type="NCBI Taxonomy" id="52283"/>
    <lineage>
        <taxon>Eukaryota</taxon>
        <taxon>Metazoa</taxon>
        <taxon>Ecdysozoa</taxon>
        <taxon>Arthropoda</taxon>
        <taxon>Chelicerata</taxon>
        <taxon>Arachnida</taxon>
        <taxon>Acari</taxon>
        <taxon>Acariformes</taxon>
        <taxon>Sarcoptiformes</taxon>
        <taxon>Astigmata</taxon>
        <taxon>Psoroptidia</taxon>
        <taxon>Sarcoptoidea</taxon>
        <taxon>Sarcoptidae</taxon>
        <taxon>Sarcoptinae</taxon>
        <taxon>Sarcoptes</taxon>
    </lineage>
</organism>
<name>A0A132A3Z6_SARSC</name>
<evidence type="ECO:0000313" key="1">
    <source>
        <dbReference type="EMBL" id="KPM05708.1"/>
    </source>
</evidence>
<dbReference type="EMBL" id="JXLN01010434">
    <property type="protein sequence ID" value="KPM05708.1"/>
    <property type="molecule type" value="Genomic_DNA"/>
</dbReference>
<reference evidence="1 2" key="1">
    <citation type="journal article" date="2015" name="Parasit. Vectors">
        <title>Draft genome of the scabies mite.</title>
        <authorList>
            <person name="Rider S.D.Jr."/>
            <person name="Morgan M.S."/>
            <person name="Arlian L.G."/>
        </authorList>
    </citation>
    <scope>NUCLEOTIDE SEQUENCE [LARGE SCALE GENOMIC DNA]</scope>
    <source>
        <strain evidence="1">Arlian Lab</strain>
    </source>
</reference>
<protein>
    <submittedName>
        <fullName evidence="1">Uncharacterized protein</fullName>
    </submittedName>
</protein>
<dbReference type="VEuPathDB" id="VectorBase:SSCA004544"/>